<evidence type="ECO:0000259" key="3">
    <source>
        <dbReference type="PROSITE" id="PS52004"/>
    </source>
</evidence>
<dbReference type="EMBL" id="PJOS01000227">
    <property type="protein sequence ID" value="PKT67077.1"/>
    <property type="molecule type" value="Genomic_DNA"/>
</dbReference>
<dbReference type="PROSITE" id="PS52004">
    <property type="entry name" value="KS3_2"/>
    <property type="match status" value="1"/>
</dbReference>
<dbReference type="PANTHER" id="PTHR43775:SF51">
    <property type="entry name" value="INACTIVE PHENOLPHTHIOCEROL SYNTHESIS POLYKETIDE SYNTHASE TYPE I PKS1-RELATED"/>
    <property type="match status" value="1"/>
</dbReference>
<dbReference type="Proteomes" id="UP000236178">
    <property type="component" value="Unassembled WGS sequence"/>
</dbReference>
<dbReference type="Pfam" id="PF00109">
    <property type="entry name" value="ketoacyl-synt"/>
    <property type="match status" value="1"/>
</dbReference>
<dbReference type="AlphaFoldDB" id="A0A2I0SAW2"/>
<dbReference type="InterPro" id="IPR018201">
    <property type="entry name" value="Ketoacyl_synth_AS"/>
</dbReference>
<evidence type="ECO:0000313" key="5">
    <source>
        <dbReference type="Proteomes" id="UP000236178"/>
    </source>
</evidence>
<dbReference type="CDD" id="cd00833">
    <property type="entry name" value="PKS"/>
    <property type="match status" value="1"/>
</dbReference>
<feature type="domain" description="Ketosynthase family 3 (KS3)" evidence="3">
    <location>
        <begin position="34"/>
        <end position="219"/>
    </location>
</feature>
<dbReference type="InterPro" id="IPR036299">
    <property type="entry name" value="Polyketide_synth_docking_sf"/>
</dbReference>
<dbReference type="SUPFAM" id="SSF53901">
    <property type="entry name" value="Thiolase-like"/>
    <property type="match status" value="1"/>
</dbReference>
<name>A0A2I0SAW2_9ACTN</name>
<dbReference type="InterPro" id="IPR014030">
    <property type="entry name" value="Ketoacyl_synth_N"/>
</dbReference>
<accession>A0A2I0SAW2</accession>
<sequence>MSTNEDKLRHYVKELTGDLLRTRGRLRELEAAGNEPIALVGMACKYPGGVASPEDLWELVSEGRDAISPFPADRGWDLGRLPAAGGGFLHDAAQFDAGFFGISPREAAAMDPQQRIALETCWEAVERSGISADSLRGKPVGVFMGGAVQGYGLAGTEIVDAPEGVGGTGSASSVISGRVSYSFGFEGPAVTVDTACSSSLVALHLAVQSLRAGECSLAL</sequence>
<protein>
    <recommendedName>
        <fullName evidence="3">Ketosynthase family 3 (KS3) domain-containing protein</fullName>
    </recommendedName>
</protein>
<dbReference type="PANTHER" id="PTHR43775">
    <property type="entry name" value="FATTY ACID SYNTHASE"/>
    <property type="match status" value="1"/>
</dbReference>
<dbReference type="SUPFAM" id="SSF101173">
    <property type="entry name" value="Docking domain B of the erythromycin polyketide synthase (DEBS)"/>
    <property type="match status" value="1"/>
</dbReference>
<dbReference type="Gene3D" id="3.40.47.10">
    <property type="match status" value="1"/>
</dbReference>
<dbReference type="RefSeq" id="WP_206301226.1">
    <property type="nucleotide sequence ID" value="NZ_KZ627064.1"/>
</dbReference>
<proteinExistence type="predicted"/>
<dbReference type="GO" id="GO:0004312">
    <property type="term" value="F:fatty acid synthase activity"/>
    <property type="evidence" value="ECO:0007669"/>
    <property type="project" value="TreeGrafter"/>
</dbReference>
<dbReference type="GO" id="GO:0004315">
    <property type="term" value="F:3-oxoacyl-[acyl-carrier-protein] synthase activity"/>
    <property type="evidence" value="ECO:0007669"/>
    <property type="project" value="InterPro"/>
</dbReference>
<evidence type="ECO:0000256" key="1">
    <source>
        <dbReference type="ARBA" id="ARBA00022679"/>
    </source>
</evidence>
<keyword evidence="5" id="KW-1185">Reference proteome</keyword>
<feature type="non-terminal residue" evidence="4">
    <location>
        <position position="219"/>
    </location>
</feature>
<reference evidence="4 5" key="1">
    <citation type="submission" date="2017-12" db="EMBL/GenBank/DDBJ databases">
        <title>Streptomyces populusis sp. nov., a novel endophytic actinobacterium isolated from stems of Populus adenopoda Maxim.</title>
        <authorList>
            <person name="Wang Z."/>
        </authorList>
    </citation>
    <scope>NUCLEOTIDE SEQUENCE [LARGE SCALE GENOMIC DNA]</scope>
    <source>
        <strain evidence="4 5">A249</strain>
    </source>
</reference>
<organism evidence="4 5">
    <name type="scientific">Streptomyces populi</name>
    <dbReference type="NCBI Taxonomy" id="2058924"/>
    <lineage>
        <taxon>Bacteria</taxon>
        <taxon>Bacillati</taxon>
        <taxon>Actinomycetota</taxon>
        <taxon>Actinomycetes</taxon>
        <taxon>Kitasatosporales</taxon>
        <taxon>Streptomycetaceae</taxon>
        <taxon>Streptomyces</taxon>
    </lineage>
</organism>
<keyword evidence="1" id="KW-0808">Transferase</keyword>
<dbReference type="SMART" id="SM00825">
    <property type="entry name" value="PKS_KS"/>
    <property type="match status" value="1"/>
</dbReference>
<evidence type="ECO:0000313" key="4">
    <source>
        <dbReference type="EMBL" id="PKT67077.1"/>
    </source>
</evidence>
<keyword evidence="2" id="KW-0511">Multifunctional enzyme</keyword>
<dbReference type="InterPro" id="IPR050091">
    <property type="entry name" value="PKS_NRPS_Biosynth_Enz"/>
</dbReference>
<evidence type="ECO:0000256" key="2">
    <source>
        <dbReference type="ARBA" id="ARBA00023268"/>
    </source>
</evidence>
<dbReference type="PROSITE" id="PS00606">
    <property type="entry name" value="KS3_1"/>
    <property type="match status" value="1"/>
</dbReference>
<comment type="caution">
    <text evidence="4">The sequence shown here is derived from an EMBL/GenBank/DDBJ whole genome shotgun (WGS) entry which is preliminary data.</text>
</comment>
<gene>
    <name evidence="4" type="ORF">CW362_42455</name>
</gene>
<dbReference type="InterPro" id="IPR016039">
    <property type="entry name" value="Thiolase-like"/>
</dbReference>
<dbReference type="InterPro" id="IPR020841">
    <property type="entry name" value="PKS_Beta-ketoAc_synthase_dom"/>
</dbReference>
<dbReference type="GO" id="GO:0006633">
    <property type="term" value="P:fatty acid biosynthetic process"/>
    <property type="evidence" value="ECO:0007669"/>
    <property type="project" value="InterPro"/>
</dbReference>